<evidence type="ECO:0000256" key="2">
    <source>
        <dbReference type="ARBA" id="ARBA00022840"/>
    </source>
</evidence>
<dbReference type="Pfam" id="PF00069">
    <property type="entry name" value="Pkinase"/>
    <property type="match status" value="1"/>
</dbReference>
<sequence length="176" mass="20101">MREQPDTVKNLPEFQTVGERSKDFQMLLTTLGLEGRERRGRKRSARAEIFRHRIGGYPGRFLGLDTSKIGQGTYSNAYKARDLITGKIVTLKKVRFDHLEPESVKSMAREILVLRQLDHHNVVKLEGLVTSRRSCSLYLVFEYIEHNLAGLAACPGMVFTEPQFVGVKAFYLSFHD</sequence>
<accession>A0A834YCJ1</accession>
<dbReference type="FunFam" id="3.30.200.20:FF:000021">
    <property type="entry name" value="probable serine/threonine-protein kinase At1g54610"/>
    <property type="match status" value="1"/>
</dbReference>
<keyword evidence="5" id="KW-1185">Reference proteome</keyword>
<dbReference type="AlphaFoldDB" id="A0A834YCJ1"/>
<gene>
    <name evidence="4" type="ORF">HHK36_030103</name>
</gene>
<keyword evidence="2" id="KW-0067">ATP-binding</keyword>
<dbReference type="Proteomes" id="UP000655225">
    <property type="component" value="Unassembled WGS sequence"/>
</dbReference>
<dbReference type="EMBL" id="JABCRI010000023">
    <property type="protein sequence ID" value="KAF8378754.1"/>
    <property type="molecule type" value="Genomic_DNA"/>
</dbReference>
<dbReference type="GO" id="GO:0008353">
    <property type="term" value="F:RNA polymerase II CTD heptapeptide repeat kinase activity"/>
    <property type="evidence" value="ECO:0007669"/>
    <property type="project" value="TreeGrafter"/>
</dbReference>
<dbReference type="GO" id="GO:0005634">
    <property type="term" value="C:nucleus"/>
    <property type="evidence" value="ECO:0007669"/>
    <property type="project" value="TreeGrafter"/>
</dbReference>
<feature type="domain" description="Protein kinase" evidence="3">
    <location>
        <begin position="63"/>
        <end position="176"/>
    </location>
</feature>
<dbReference type="Gene3D" id="3.30.200.20">
    <property type="entry name" value="Phosphorylase Kinase, domain 1"/>
    <property type="match status" value="1"/>
</dbReference>
<dbReference type="SUPFAM" id="SSF56112">
    <property type="entry name" value="Protein kinase-like (PK-like)"/>
    <property type="match status" value="1"/>
</dbReference>
<dbReference type="GO" id="GO:0032968">
    <property type="term" value="P:positive regulation of transcription elongation by RNA polymerase II"/>
    <property type="evidence" value="ECO:0007669"/>
    <property type="project" value="TreeGrafter"/>
</dbReference>
<dbReference type="PANTHER" id="PTHR24056">
    <property type="entry name" value="CELL DIVISION PROTEIN KINASE"/>
    <property type="match status" value="1"/>
</dbReference>
<comment type="caution">
    <text evidence="4">The sequence shown here is derived from an EMBL/GenBank/DDBJ whole genome shotgun (WGS) entry which is preliminary data.</text>
</comment>
<dbReference type="InterPro" id="IPR011009">
    <property type="entry name" value="Kinase-like_dom_sf"/>
</dbReference>
<reference evidence="4 5" key="1">
    <citation type="submission" date="2020-04" db="EMBL/GenBank/DDBJ databases">
        <title>Plant Genome Project.</title>
        <authorList>
            <person name="Zhang R.-G."/>
        </authorList>
    </citation>
    <scope>NUCLEOTIDE SEQUENCE [LARGE SCALE GENOMIC DNA]</scope>
    <source>
        <strain evidence="4">YNK0</strain>
        <tissue evidence="4">Leaf</tissue>
    </source>
</reference>
<dbReference type="GO" id="GO:0005524">
    <property type="term" value="F:ATP binding"/>
    <property type="evidence" value="ECO:0007669"/>
    <property type="project" value="UniProtKB-KW"/>
</dbReference>
<dbReference type="InterPro" id="IPR050108">
    <property type="entry name" value="CDK"/>
</dbReference>
<dbReference type="GO" id="GO:0000307">
    <property type="term" value="C:cyclin-dependent protein kinase holoenzyme complex"/>
    <property type="evidence" value="ECO:0007669"/>
    <property type="project" value="TreeGrafter"/>
</dbReference>
<evidence type="ECO:0000259" key="3">
    <source>
        <dbReference type="PROSITE" id="PS50011"/>
    </source>
</evidence>
<proteinExistence type="predicted"/>
<keyword evidence="1" id="KW-0547">Nucleotide-binding</keyword>
<dbReference type="InterPro" id="IPR000719">
    <property type="entry name" value="Prot_kinase_dom"/>
</dbReference>
<dbReference type="PROSITE" id="PS50011">
    <property type="entry name" value="PROTEIN_KINASE_DOM"/>
    <property type="match status" value="1"/>
</dbReference>
<evidence type="ECO:0000313" key="4">
    <source>
        <dbReference type="EMBL" id="KAF8378754.1"/>
    </source>
</evidence>
<dbReference type="PANTHER" id="PTHR24056:SF358">
    <property type="entry name" value="PROTEIN KINASE DOMAIN-CONTAINING PROTEIN"/>
    <property type="match status" value="1"/>
</dbReference>
<organism evidence="4 5">
    <name type="scientific">Tetracentron sinense</name>
    <name type="common">Spur-leaf</name>
    <dbReference type="NCBI Taxonomy" id="13715"/>
    <lineage>
        <taxon>Eukaryota</taxon>
        <taxon>Viridiplantae</taxon>
        <taxon>Streptophyta</taxon>
        <taxon>Embryophyta</taxon>
        <taxon>Tracheophyta</taxon>
        <taxon>Spermatophyta</taxon>
        <taxon>Magnoliopsida</taxon>
        <taxon>Trochodendrales</taxon>
        <taxon>Trochodendraceae</taxon>
        <taxon>Tetracentron</taxon>
    </lineage>
</organism>
<evidence type="ECO:0000313" key="5">
    <source>
        <dbReference type="Proteomes" id="UP000655225"/>
    </source>
</evidence>
<protein>
    <recommendedName>
        <fullName evidence="3">Protein kinase domain-containing protein</fullName>
    </recommendedName>
</protein>
<evidence type="ECO:0000256" key="1">
    <source>
        <dbReference type="ARBA" id="ARBA00022741"/>
    </source>
</evidence>
<dbReference type="OrthoDB" id="693357at2759"/>
<name>A0A834YCJ1_TETSI</name>